<gene>
    <name evidence="1" type="ORF">FD27_GL001092</name>
</gene>
<name>A0A0R1P5G4_9LACO</name>
<dbReference type="GO" id="GO:0006310">
    <property type="term" value="P:DNA recombination"/>
    <property type="evidence" value="ECO:0007669"/>
    <property type="project" value="InterPro"/>
</dbReference>
<sequence length="119" mass="13811">MYDLKKVAVYKRQLAIMAVAMYDGKPLDGPLQVELGFYRHLQTSITKKERKLRLSGAHRPTMKPDVDNYIKSTLDGLNGILWQDDNQIVDISAHKFYSDRPRVEIEVKKLCSTHKQKKH</sequence>
<organism evidence="1 2">
    <name type="scientific">Limosilactobacillus frumenti DSM 13145</name>
    <dbReference type="NCBI Taxonomy" id="1423746"/>
    <lineage>
        <taxon>Bacteria</taxon>
        <taxon>Bacillati</taxon>
        <taxon>Bacillota</taxon>
        <taxon>Bacilli</taxon>
        <taxon>Lactobacillales</taxon>
        <taxon>Lactobacillaceae</taxon>
        <taxon>Limosilactobacillus</taxon>
    </lineage>
</organism>
<dbReference type="STRING" id="1423746.FD27_GL001092"/>
<dbReference type="AlphaFoldDB" id="A0A0R1P5G4"/>
<accession>A0A0R1P5G4</accession>
<comment type="caution">
    <text evidence="1">The sequence shown here is derived from an EMBL/GenBank/DDBJ whole genome shotgun (WGS) entry which is preliminary data.</text>
</comment>
<dbReference type="InterPro" id="IPR036614">
    <property type="entry name" value="RusA-like_sf"/>
</dbReference>
<protein>
    <submittedName>
        <fullName evidence="1">Crossover junction endodeoxyribonuclease RusA</fullName>
    </submittedName>
</protein>
<dbReference type="EMBL" id="AZER01000016">
    <property type="protein sequence ID" value="KRL27337.1"/>
    <property type="molecule type" value="Genomic_DNA"/>
</dbReference>
<dbReference type="GO" id="GO:0006281">
    <property type="term" value="P:DNA repair"/>
    <property type="evidence" value="ECO:0007669"/>
    <property type="project" value="InterPro"/>
</dbReference>
<evidence type="ECO:0000313" key="1">
    <source>
        <dbReference type="EMBL" id="KRL27337.1"/>
    </source>
</evidence>
<dbReference type="Gene3D" id="3.30.1330.70">
    <property type="entry name" value="Holliday junction resolvase RusA"/>
    <property type="match status" value="1"/>
</dbReference>
<keyword evidence="2" id="KW-1185">Reference proteome</keyword>
<proteinExistence type="predicted"/>
<evidence type="ECO:0000313" key="2">
    <source>
        <dbReference type="Proteomes" id="UP000051445"/>
    </source>
</evidence>
<dbReference type="Proteomes" id="UP000051445">
    <property type="component" value="Unassembled WGS sequence"/>
</dbReference>
<dbReference type="InterPro" id="IPR008822">
    <property type="entry name" value="Endonuclease_RusA-like"/>
</dbReference>
<reference evidence="1 2" key="1">
    <citation type="journal article" date="2015" name="Genome Announc.">
        <title>Expanding the biotechnology potential of lactobacilli through comparative genomics of 213 strains and associated genera.</title>
        <authorList>
            <person name="Sun Z."/>
            <person name="Harris H.M."/>
            <person name="McCann A."/>
            <person name="Guo C."/>
            <person name="Argimon S."/>
            <person name="Zhang W."/>
            <person name="Yang X."/>
            <person name="Jeffery I.B."/>
            <person name="Cooney J.C."/>
            <person name="Kagawa T.F."/>
            <person name="Liu W."/>
            <person name="Song Y."/>
            <person name="Salvetti E."/>
            <person name="Wrobel A."/>
            <person name="Rasinkangas P."/>
            <person name="Parkhill J."/>
            <person name="Rea M.C."/>
            <person name="O'Sullivan O."/>
            <person name="Ritari J."/>
            <person name="Douillard F.P."/>
            <person name="Paul Ross R."/>
            <person name="Yang R."/>
            <person name="Briner A.E."/>
            <person name="Felis G.E."/>
            <person name="de Vos W.M."/>
            <person name="Barrangou R."/>
            <person name="Klaenhammer T.R."/>
            <person name="Caufield P.W."/>
            <person name="Cui Y."/>
            <person name="Zhang H."/>
            <person name="O'Toole P.W."/>
        </authorList>
    </citation>
    <scope>NUCLEOTIDE SEQUENCE [LARGE SCALE GENOMIC DNA]</scope>
    <source>
        <strain evidence="1 2">DSM 13145</strain>
    </source>
</reference>
<dbReference type="GO" id="GO:0000287">
    <property type="term" value="F:magnesium ion binding"/>
    <property type="evidence" value="ECO:0007669"/>
    <property type="project" value="InterPro"/>
</dbReference>
<dbReference type="PATRIC" id="fig|1423746.3.peg.1107"/>
<dbReference type="SUPFAM" id="SSF103084">
    <property type="entry name" value="Holliday junction resolvase RusA"/>
    <property type="match status" value="1"/>
</dbReference>
<dbReference type="Pfam" id="PF05866">
    <property type="entry name" value="RusA"/>
    <property type="match status" value="1"/>
</dbReference>